<organism evidence="6 7">
    <name type="scientific">Paenibacillus chungangensis</name>
    <dbReference type="NCBI Taxonomy" id="696535"/>
    <lineage>
        <taxon>Bacteria</taxon>
        <taxon>Bacillati</taxon>
        <taxon>Bacillota</taxon>
        <taxon>Bacilli</taxon>
        <taxon>Bacillales</taxon>
        <taxon>Paenibacillaceae</taxon>
        <taxon>Paenibacillus</taxon>
    </lineage>
</organism>
<evidence type="ECO:0000313" key="7">
    <source>
        <dbReference type="Proteomes" id="UP001596989"/>
    </source>
</evidence>
<dbReference type="PANTHER" id="PTHR43498">
    <property type="entry name" value="FERREDOXIN:COB-COM HETERODISULFIDE REDUCTASE SUBUNIT A"/>
    <property type="match status" value="1"/>
</dbReference>
<dbReference type="InterPro" id="IPR016024">
    <property type="entry name" value="ARM-type_fold"/>
</dbReference>
<evidence type="ECO:0000256" key="5">
    <source>
        <dbReference type="ARBA" id="ARBA00023014"/>
    </source>
</evidence>
<keyword evidence="4" id="KW-0408">Iron</keyword>
<comment type="caution">
    <text evidence="6">The sequence shown here is derived from an EMBL/GenBank/DDBJ whole genome shotgun (WGS) entry which is preliminary data.</text>
</comment>
<evidence type="ECO:0000313" key="6">
    <source>
        <dbReference type="EMBL" id="MFD0961731.1"/>
    </source>
</evidence>
<dbReference type="Proteomes" id="UP001596989">
    <property type="component" value="Unassembled WGS sequence"/>
</dbReference>
<dbReference type="Gene3D" id="1.25.10.10">
    <property type="entry name" value="Leucine-rich Repeat Variant"/>
    <property type="match status" value="1"/>
</dbReference>
<dbReference type="RefSeq" id="WP_377567586.1">
    <property type="nucleotide sequence ID" value="NZ_JBHTJZ010000065.1"/>
</dbReference>
<dbReference type="InterPro" id="IPR011989">
    <property type="entry name" value="ARM-like"/>
</dbReference>
<evidence type="ECO:0000256" key="1">
    <source>
        <dbReference type="ARBA" id="ARBA00022485"/>
    </source>
</evidence>
<dbReference type="InterPro" id="IPR036188">
    <property type="entry name" value="FAD/NAD-bd_sf"/>
</dbReference>
<keyword evidence="1" id="KW-0004">4Fe-4S</keyword>
<evidence type="ECO:0000256" key="2">
    <source>
        <dbReference type="ARBA" id="ARBA00022723"/>
    </source>
</evidence>
<accession>A0ABW3HW76</accession>
<name>A0ABW3HW76_9BACL</name>
<dbReference type="Gene3D" id="3.50.50.60">
    <property type="entry name" value="FAD/NAD(P)-binding domain"/>
    <property type="match status" value="1"/>
</dbReference>
<evidence type="ECO:0000256" key="3">
    <source>
        <dbReference type="ARBA" id="ARBA00023002"/>
    </source>
</evidence>
<keyword evidence="2" id="KW-0479">Metal-binding</keyword>
<dbReference type="EMBL" id="JBHTJZ010000065">
    <property type="protein sequence ID" value="MFD0961731.1"/>
    <property type="molecule type" value="Genomic_DNA"/>
</dbReference>
<gene>
    <name evidence="6" type="ORF">ACFQ2I_20510</name>
</gene>
<proteinExistence type="predicted"/>
<dbReference type="InterPro" id="IPR039650">
    <property type="entry name" value="HdrA-like"/>
</dbReference>
<keyword evidence="7" id="KW-1185">Reference proteome</keyword>
<reference evidence="7" key="1">
    <citation type="journal article" date="2019" name="Int. J. Syst. Evol. Microbiol.">
        <title>The Global Catalogue of Microorganisms (GCM) 10K type strain sequencing project: providing services to taxonomists for standard genome sequencing and annotation.</title>
        <authorList>
            <consortium name="The Broad Institute Genomics Platform"/>
            <consortium name="The Broad Institute Genome Sequencing Center for Infectious Disease"/>
            <person name="Wu L."/>
            <person name="Ma J."/>
        </authorList>
    </citation>
    <scope>NUCLEOTIDE SEQUENCE [LARGE SCALE GENOMIC DNA]</scope>
    <source>
        <strain evidence="7">CCUG 59129</strain>
    </source>
</reference>
<dbReference type="SUPFAM" id="SSF51905">
    <property type="entry name" value="FAD/NAD(P)-binding domain"/>
    <property type="match status" value="1"/>
</dbReference>
<dbReference type="SUPFAM" id="SSF48371">
    <property type="entry name" value="ARM repeat"/>
    <property type="match status" value="1"/>
</dbReference>
<dbReference type="PANTHER" id="PTHR43498:SF1">
    <property type="entry name" value="COB--COM HETERODISULFIDE REDUCTASE IRON-SULFUR SUBUNIT A"/>
    <property type="match status" value="1"/>
</dbReference>
<keyword evidence="5" id="KW-0411">Iron-sulfur</keyword>
<evidence type="ECO:0000256" key="4">
    <source>
        <dbReference type="ARBA" id="ARBA00023004"/>
    </source>
</evidence>
<dbReference type="Pfam" id="PF12831">
    <property type="entry name" value="FAD_oxidored"/>
    <property type="match status" value="2"/>
</dbReference>
<protein>
    <submittedName>
        <fullName evidence="6">FAD-dependent oxidoreductase</fullName>
    </submittedName>
</protein>
<sequence>MMLSERVEGAVRQRRAELHAEAESYDVIIVGLGTAGAIAAIAAAEQGLSVLGLERMTAMGGTGTMGAVIGYYFGNKGGLFEEVDQEVQRLATLADYTKAAGVNADLKKVALEQRVEAAGVTTMYDSTVIGVYMEGNEIKGVRWVGPEGVVSANSGVVIDCTGEAEVCAMAGAAYRKGRETDGRMQPFSNAIVWIENNAVKTFYTDSGYVDCEDAEGFSQEVIQSACRWTHQPDMFTDTPRFIKLAPLLGVREGRFIVGEHNVTFADFIDGKLAEEPLFYAYSNVDNHGKDVAFESELQQDWIVGASLWGLNFSVPIPLGALIPRGLDGLLVAGRSLAVDHDIAPCVRMKRDMQKCGEAAAMAASLAIKHRLPLREVPYAELKPLLEATGCLQAANHIGMRYGVPTDDHHAAVSGWLTEESDIRDGLASEKPGMAIWSARNMGERIVPSLKQWVNASDEPHLQRHSAFALALLGDCGAIPVLRAMMLERDAFFPKTSRKYNQARGYASIYLLGKLGDEGSVPELLRILESREQFKNVSTDAEFINHDDEYFFQYFSFSVAALFRIADHHPQYRAIVEESVRRIADDPAFSLQVTMKPSNNVHYDMAGTIRRIVDERTKAWRGA</sequence>
<keyword evidence="3" id="KW-0560">Oxidoreductase</keyword>